<reference evidence="11" key="1">
    <citation type="journal article" date="2020" name="Fungal Divers.">
        <title>Resolving the Mortierellaceae phylogeny through synthesis of multi-gene phylogenetics and phylogenomics.</title>
        <authorList>
            <person name="Vandepol N."/>
            <person name="Liber J."/>
            <person name="Desiro A."/>
            <person name="Na H."/>
            <person name="Kennedy M."/>
            <person name="Barry K."/>
            <person name="Grigoriev I.V."/>
            <person name="Miller A.N."/>
            <person name="O'Donnell K."/>
            <person name="Stajich J.E."/>
            <person name="Bonito G."/>
        </authorList>
    </citation>
    <scope>NUCLEOTIDE SEQUENCE</scope>
    <source>
        <strain evidence="11">KOD948</strain>
    </source>
</reference>
<dbReference type="Pfam" id="PF01105">
    <property type="entry name" value="EMP24_GP25L"/>
    <property type="match status" value="1"/>
</dbReference>
<sequence>MTRKFFSASVAISMMVLATTLLQPANAVKFDLAGQDATNPTPICLSHYVEDETQVVIKVRAGAGPHQKVTVEVRDDSEDQNQLWRKENLADELQRGAFLTKRAGDVVACFTNTLTEGYKPDSRYVRVIDLDFDIGVETIDYAKLAEAEKLKPMEVELRKLEDMVQDILDDMDHLQRREERMRNTNESTNARVQWFSTLTMCVLVVLGMWQIFYLKRFFRKKRLID</sequence>
<feature type="chain" id="PRO_5040460998" evidence="9">
    <location>
        <begin position="28"/>
        <end position="225"/>
    </location>
</feature>
<keyword evidence="7" id="KW-0175">Coiled coil</keyword>
<dbReference type="InterPro" id="IPR009038">
    <property type="entry name" value="GOLD_dom"/>
</dbReference>
<evidence type="ECO:0000259" key="10">
    <source>
        <dbReference type="SMART" id="SM01190"/>
    </source>
</evidence>
<keyword evidence="12" id="KW-1185">Reference proteome</keyword>
<dbReference type="SMART" id="SM01190">
    <property type="entry name" value="EMP24_GP25L"/>
    <property type="match status" value="1"/>
</dbReference>
<protein>
    <submittedName>
        <fullName evidence="11">Vesicle coat component</fullName>
    </submittedName>
</protein>
<evidence type="ECO:0000256" key="1">
    <source>
        <dbReference type="ARBA" id="ARBA00004479"/>
    </source>
</evidence>
<evidence type="ECO:0000256" key="3">
    <source>
        <dbReference type="ARBA" id="ARBA00022692"/>
    </source>
</evidence>
<keyword evidence="6 8" id="KW-0472">Membrane</keyword>
<feature type="signal peptide" evidence="9">
    <location>
        <begin position="1"/>
        <end position="27"/>
    </location>
</feature>
<evidence type="ECO:0000256" key="5">
    <source>
        <dbReference type="ARBA" id="ARBA00022989"/>
    </source>
</evidence>
<feature type="coiled-coil region" evidence="7">
    <location>
        <begin position="157"/>
        <end position="191"/>
    </location>
</feature>
<dbReference type="GO" id="GO:0016020">
    <property type="term" value="C:membrane"/>
    <property type="evidence" value="ECO:0007669"/>
    <property type="project" value="UniProtKB-SubCell"/>
</dbReference>
<evidence type="ECO:0000256" key="7">
    <source>
        <dbReference type="SAM" id="Coils"/>
    </source>
</evidence>
<gene>
    <name evidence="11" type="primary">ERV25_2</name>
    <name evidence="11" type="ORF">BG011_010004</name>
</gene>
<keyword evidence="3 8" id="KW-0812">Transmembrane</keyword>
<keyword evidence="4 9" id="KW-0732">Signal</keyword>
<evidence type="ECO:0000256" key="9">
    <source>
        <dbReference type="SAM" id="SignalP"/>
    </source>
</evidence>
<evidence type="ECO:0000256" key="4">
    <source>
        <dbReference type="ARBA" id="ARBA00022729"/>
    </source>
</evidence>
<dbReference type="EMBL" id="JAAAJA010000094">
    <property type="protein sequence ID" value="KAG0262569.1"/>
    <property type="molecule type" value="Genomic_DNA"/>
</dbReference>
<comment type="subcellular location">
    <subcellularLocation>
        <location evidence="1">Membrane</location>
        <topology evidence="1">Single-pass type I membrane protein</topology>
    </subcellularLocation>
</comment>
<evidence type="ECO:0000256" key="2">
    <source>
        <dbReference type="ARBA" id="ARBA00007104"/>
    </source>
</evidence>
<organism evidence="11 12">
    <name type="scientific">Mortierella polycephala</name>
    <dbReference type="NCBI Taxonomy" id="41804"/>
    <lineage>
        <taxon>Eukaryota</taxon>
        <taxon>Fungi</taxon>
        <taxon>Fungi incertae sedis</taxon>
        <taxon>Mucoromycota</taxon>
        <taxon>Mortierellomycotina</taxon>
        <taxon>Mortierellomycetes</taxon>
        <taxon>Mortierellales</taxon>
        <taxon>Mortierellaceae</taxon>
        <taxon>Mortierella</taxon>
    </lineage>
</organism>
<feature type="domain" description="GOLD" evidence="10">
    <location>
        <begin position="27"/>
        <end position="219"/>
    </location>
</feature>
<name>A0A9P6Q8Y9_9FUNG</name>
<comment type="similarity">
    <text evidence="2">Belongs to the EMP24/GP25L family.</text>
</comment>
<accession>A0A9P6Q8Y9</accession>
<proteinExistence type="inferred from homology"/>
<evidence type="ECO:0000256" key="8">
    <source>
        <dbReference type="SAM" id="Phobius"/>
    </source>
</evidence>
<dbReference type="AlphaFoldDB" id="A0A9P6Q8Y9"/>
<evidence type="ECO:0000313" key="11">
    <source>
        <dbReference type="EMBL" id="KAG0262569.1"/>
    </source>
</evidence>
<dbReference type="Proteomes" id="UP000726737">
    <property type="component" value="Unassembled WGS sequence"/>
</dbReference>
<evidence type="ECO:0000313" key="12">
    <source>
        <dbReference type="Proteomes" id="UP000726737"/>
    </source>
</evidence>
<dbReference type="PANTHER" id="PTHR22811">
    <property type="entry name" value="TRANSMEMBRANE EMP24 DOMAIN-CONTAINING PROTEIN"/>
    <property type="match status" value="1"/>
</dbReference>
<evidence type="ECO:0000256" key="6">
    <source>
        <dbReference type="ARBA" id="ARBA00023136"/>
    </source>
</evidence>
<feature type="transmembrane region" description="Helical" evidence="8">
    <location>
        <begin position="194"/>
        <end position="214"/>
    </location>
</feature>
<keyword evidence="5 8" id="KW-1133">Transmembrane helix</keyword>
<comment type="caution">
    <text evidence="11">The sequence shown here is derived from an EMBL/GenBank/DDBJ whole genome shotgun (WGS) entry which is preliminary data.</text>
</comment>
<dbReference type="OrthoDB" id="759142at2759"/>
<dbReference type="InterPro" id="IPR015720">
    <property type="entry name" value="Emp24-like"/>
</dbReference>